<keyword evidence="1" id="KW-0547">Nucleotide-binding</keyword>
<dbReference type="PANTHER" id="PTHR20953:SF3">
    <property type="entry name" value="P-LOOP CONTAINING NUCLEOSIDE TRIPHOSPHATE HYDROLASES SUPERFAMILY PROTEIN"/>
    <property type="match status" value="1"/>
</dbReference>
<dbReference type="SMART" id="SM00382">
    <property type="entry name" value="AAA"/>
    <property type="match status" value="1"/>
</dbReference>
<keyword evidence="2" id="KW-0067">ATP-binding</keyword>
<dbReference type="AlphaFoldDB" id="A0A7U6GEF7"/>
<sequence length="496" mass="56027">MRDEQTEFERQAFLEILPKNIKEKLEDIGDFDNLIEVVLDLGRKPEARFTNRTVYLREDPVTKDEINETLQKIGVFDRDHRAGIEKTLHRISGVFNRRGEVIGLTCRVGRAVYGTVDILKDIVTSDRNLLLLGRPGVGKTTLLREAARVLSTELGKRVIVIDTSNEIGGDGDIPHPGIGNARRMQVPFGTAQEEVMIEAVENHFPEVIIIDEIGRAEEAKACRTIAERGVRLIATAHGTSIENLLVNPTLQDLIGGITSVTLSDEEAARRGTQKTVLERKSPPTFDTLIEIRERGVFAIYHDVAETVDALLRGFPVFPEIRKSGESLKFEQEKLREEKGSTEQKEIHELRIFPLGINASYIERALHSIRLKGKTVKNIEQSNLIICDKKSLEKRKEILEYASTLQIPIRIVERNSLGGIKDLIKELKNKGKPRTSIDFKEVENIVEEVLELGVPKEIEGNLEELQETADLIEKYGLVTELVGLKPHIRLIIYPRRR</sequence>
<dbReference type="KEGG" id="cex:CSE_07630"/>
<dbReference type="Gene3D" id="3.40.50.300">
    <property type="entry name" value="P-loop containing nucleotide triphosphate hydrolases"/>
    <property type="match status" value="1"/>
</dbReference>
<dbReference type="Proteomes" id="UP000004793">
    <property type="component" value="Chromosome"/>
</dbReference>
<evidence type="ECO:0000256" key="2">
    <source>
        <dbReference type="ARBA" id="ARBA00022840"/>
    </source>
</evidence>
<dbReference type="InterPro" id="IPR003593">
    <property type="entry name" value="AAA+_ATPase"/>
</dbReference>
<dbReference type="InterPro" id="IPR045735">
    <property type="entry name" value="Spore_III_AA_AAA+_ATPase"/>
</dbReference>
<feature type="domain" description="AAA+ ATPase" evidence="3">
    <location>
        <begin position="125"/>
        <end position="281"/>
    </location>
</feature>
<dbReference type="Pfam" id="PF25516">
    <property type="entry name" value="PTPase"/>
    <property type="match status" value="1"/>
</dbReference>
<dbReference type="RefSeq" id="WP_014453292.1">
    <property type="nucleotide sequence ID" value="NC_017096.1"/>
</dbReference>
<dbReference type="PANTHER" id="PTHR20953">
    <property type="entry name" value="KINASE-RELATED"/>
    <property type="match status" value="1"/>
</dbReference>
<accession>A0A7U6GEF7</accession>
<evidence type="ECO:0000313" key="4">
    <source>
        <dbReference type="EMBL" id="BAL80889.1"/>
    </source>
</evidence>
<organism evidence="4 5">
    <name type="scientific">Caldisericum exile (strain DSM 21853 / NBRC 104410 / AZM16c01)</name>
    <dbReference type="NCBI Taxonomy" id="511051"/>
    <lineage>
        <taxon>Bacteria</taxon>
        <taxon>Pseudomonadati</taxon>
        <taxon>Caldisericota/Cryosericota group</taxon>
        <taxon>Caldisericota</taxon>
        <taxon>Caldisericia</taxon>
        <taxon>Caldisericales</taxon>
        <taxon>Caldisericaceae</taxon>
        <taxon>Caldisericum</taxon>
    </lineage>
</organism>
<keyword evidence="5" id="KW-1185">Reference proteome</keyword>
<name>A0A7U6GEF7_CALEA</name>
<dbReference type="InterPro" id="IPR027417">
    <property type="entry name" value="P-loop_NTPase"/>
</dbReference>
<reference evidence="4 5" key="1">
    <citation type="submission" date="2011-01" db="EMBL/GenBank/DDBJ databases">
        <title>Whole genome sequence of Caldisericum exile AZM16c01.</title>
        <authorList>
            <person name="Narita-Yamada S."/>
            <person name="Kawakoshi A."/>
            <person name="Nakamura S."/>
            <person name="Sasagawa M."/>
            <person name="Fukada J."/>
            <person name="Sekine M."/>
            <person name="Kato Y."/>
            <person name="Fukai R."/>
            <person name="Sasaki K."/>
            <person name="Hanamaki A."/>
            <person name="Narita H."/>
            <person name="Konno Y."/>
            <person name="Mori K."/>
            <person name="Yamazaki S."/>
            <person name="Suzuki K."/>
            <person name="Fujita N."/>
        </authorList>
    </citation>
    <scope>NUCLEOTIDE SEQUENCE [LARGE SCALE GENOMIC DNA]</scope>
    <source>
        <strain evidence="5">DSM 21853 / NBRC 104410 / AZM16c01</strain>
    </source>
</reference>
<dbReference type="InterPro" id="IPR058670">
    <property type="entry name" value="PTPase_dom"/>
</dbReference>
<evidence type="ECO:0000256" key="1">
    <source>
        <dbReference type="ARBA" id="ARBA00022741"/>
    </source>
</evidence>
<dbReference type="SUPFAM" id="SSF52540">
    <property type="entry name" value="P-loop containing nucleoside triphosphate hydrolases"/>
    <property type="match status" value="1"/>
</dbReference>
<evidence type="ECO:0000259" key="3">
    <source>
        <dbReference type="SMART" id="SM00382"/>
    </source>
</evidence>
<dbReference type="CDD" id="cd00009">
    <property type="entry name" value="AAA"/>
    <property type="match status" value="1"/>
</dbReference>
<protein>
    <recommendedName>
        <fullName evidence="3">AAA+ ATPase domain-containing protein</fullName>
    </recommendedName>
</protein>
<proteinExistence type="predicted"/>
<gene>
    <name evidence="4" type="ordered locus">CSE_07630</name>
</gene>
<dbReference type="OrthoDB" id="9768243at2"/>
<dbReference type="GO" id="GO:0005524">
    <property type="term" value="F:ATP binding"/>
    <property type="evidence" value="ECO:0007669"/>
    <property type="project" value="UniProtKB-KW"/>
</dbReference>
<dbReference type="EMBL" id="AP012051">
    <property type="protein sequence ID" value="BAL80889.1"/>
    <property type="molecule type" value="Genomic_DNA"/>
</dbReference>
<dbReference type="Pfam" id="PF19568">
    <property type="entry name" value="Spore_III_AA"/>
    <property type="match status" value="1"/>
</dbReference>
<evidence type="ECO:0000313" key="5">
    <source>
        <dbReference type="Proteomes" id="UP000004793"/>
    </source>
</evidence>